<evidence type="ECO:0000256" key="7">
    <source>
        <dbReference type="ARBA" id="ARBA00022640"/>
    </source>
</evidence>
<evidence type="ECO:0000256" key="5">
    <source>
        <dbReference type="ARBA" id="ARBA00013208"/>
    </source>
</evidence>
<evidence type="ECO:0000256" key="9">
    <source>
        <dbReference type="ARBA" id="ARBA00022946"/>
    </source>
</evidence>
<protein>
    <recommendedName>
        <fullName evidence="5">signal peptidase I</fullName>
        <ecNumber evidence="5">3.4.21.89</ecNumber>
    </recommendedName>
</protein>
<dbReference type="PRINTS" id="PR00727">
    <property type="entry name" value="LEADERPTASE"/>
</dbReference>
<dbReference type="GO" id="GO:0009003">
    <property type="term" value="F:signal peptidase activity"/>
    <property type="evidence" value="ECO:0007669"/>
    <property type="project" value="UniProtKB-EC"/>
</dbReference>
<comment type="catalytic activity">
    <reaction evidence="1">
        <text>Cleavage of hydrophobic, N-terminal signal or leader sequences from secreted and periplasmic proteins.</text>
        <dbReference type="EC" id="3.4.21.89"/>
    </reaction>
</comment>
<comment type="caution">
    <text evidence="13">The sequence shown here is derived from an EMBL/GenBank/DDBJ whole genome shotgun (WGS) entry which is preliminary data.</text>
</comment>
<evidence type="ECO:0000259" key="12">
    <source>
        <dbReference type="Pfam" id="PF10502"/>
    </source>
</evidence>
<evidence type="ECO:0000256" key="2">
    <source>
        <dbReference type="ARBA" id="ARBA00004229"/>
    </source>
</evidence>
<dbReference type="InterPro" id="IPR036286">
    <property type="entry name" value="LexA/Signal_pep-like_sf"/>
</dbReference>
<sequence>MAIRFTVTYSGYLAQNLASTASGKVGTCRLIQECTVLSRLFCPPDTAAAAAVNHRYQPDFRRQKSNCWSKRPISTYATLASEILGDDCKSGIAVGLASLLASAAGAPLTGTMAISSFKPSSSVPFLQGSKWLPCNEVIVGSKSTVVDKGGTRPSESVITGSRVEDVANAVEEFSGKGFERRNWLSRVLGFCSEDAKAVFTALSVSILFRSSLAEPRSIPTTSMYPTLDVGDRILAEKVSYVFRNPEVSDIVIFKAPPVLQEIGYSSGDVFIKRIVAKAGDHVEVRDGKLLVNGVVQDEEFILEPLAYEMDPMVVPEGYVFVMGDNRNNSFDSHNWGPLPINSIVGRSVFRYWPPSKVSDTIYDQNLGKKTFAVS</sequence>
<evidence type="ECO:0000256" key="1">
    <source>
        <dbReference type="ARBA" id="ARBA00000677"/>
    </source>
</evidence>
<keyword evidence="10" id="KW-0472">Membrane</keyword>
<evidence type="ECO:0000256" key="11">
    <source>
        <dbReference type="PIRSR" id="PIRSR600223-1"/>
    </source>
</evidence>
<dbReference type="FunFam" id="2.10.109.10:FF:000012">
    <property type="entry name" value="Peptidase/ serine-type peptidase"/>
    <property type="match status" value="1"/>
</dbReference>
<dbReference type="Proteomes" id="UP001188597">
    <property type="component" value="Unassembled WGS sequence"/>
</dbReference>
<feature type="active site" evidence="11">
    <location>
        <position position="222"/>
    </location>
</feature>
<keyword evidence="8" id="KW-0378">Hydrolase</keyword>
<dbReference type="InterPro" id="IPR000223">
    <property type="entry name" value="Pept_S26A_signal_pept_1"/>
</dbReference>
<dbReference type="GO" id="GO:0010027">
    <property type="term" value="P:thylakoid membrane organization"/>
    <property type="evidence" value="ECO:0007669"/>
    <property type="project" value="TreeGrafter"/>
</dbReference>
<evidence type="ECO:0000313" key="14">
    <source>
        <dbReference type="Proteomes" id="UP001188597"/>
    </source>
</evidence>
<dbReference type="EMBL" id="JAVXUP010000077">
    <property type="protein sequence ID" value="KAK3039369.1"/>
    <property type="molecule type" value="Genomic_DNA"/>
</dbReference>
<evidence type="ECO:0000256" key="4">
    <source>
        <dbReference type="ARBA" id="ARBA00009370"/>
    </source>
</evidence>
<dbReference type="Pfam" id="PF10502">
    <property type="entry name" value="Peptidase_S26"/>
    <property type="match status" value="1"/>
</dbReference>
<keyword evidence="9" id="KW-0809">Transit peptide</keyword>
<evidence type="ECO:0000256" key="10">
    <source>
        <dbReference type="ARBA" id="ARBA00023136"/>
    </source>
</evidence>
<dbReference type="NCBIfam" id="TIGR02227">
    <property type="entry name" value="sigpep_I_bact"/>
    <property type="match status" value="1"/>
</dbReference>
<accession>A0AA88X4W4</accession>
<dbReference type="Gene3D" id="2.10.109.10">
    <property type="entry name" value="Umud Fragment, subunit A"/>
    <property type="match status" value="1"/>
</dbReference>
<dbReference type="PANTHER" id="PTHR43390:SF2">
    <property type="entry name" value="THYLAKOIDAL PROCESSING PEPTIDASE 2, CHLOROPLASTIC-RELATED"/>
    <property type="match status" value="1"/>
</dbReference>
<keyword evidence="7" id="KW-0934">Plastid</keyword>
<dbReference type="GO" id="GO:0006465">
    <property type="term" value="P:signal peptide processing"/>
    <property type="evidence" value="ECO:0007669"/>
    <property type="project" value="InterPro"/>
</dbReference>
<keyword evidence="6" id="KW-0150">Chloroplast</keyword>
<comment type="subcellular location">
    <subcellularLocation>
        <location evidence="3">Membrane</location>
    </subcellularLocation>
    <subcellularLocation>
        <location evidence="2">Plastid</location>
        <location evidence="2">Chloroplast</location>
    </subcellularLocation>
</comment>
<name>A0AA88X4W4_9ASTE</name>
<keyword evidence="14" id="KW-1185">Reference proteome</keyword>
<dbReference type="EC" id="3.4.21.89" evidence="5"/>
<organism evidence="13 14">
    <name type="scientific">Escallonia herrerae</name>
    <dbReference type="NCBI Taxonomy" id="1293975"/>
    <lineage>
        <taxon>Eukaryota</taxon>
        <taxon>Viridiplantae</taxon>
        <taxon>Streptophyta</taxon>
        <taxon>Embryophyta</taxon>
        <taxon>Tracheophyta</taxon>
        <taxon>Spermatophyta</taxon>
        <taxon>Magnoliopsida</taxon>
        <taxon>eudicotyledons</taxon>
        <taxon>Gunneridae</taxon>
        <taxon>Pentapetalae</taxon>
        <taxon>asterids</taxon>
        <taxon>campanulids</taxon>
        <taxon>Escalloniales</taxon>
        <taxon>Escalloniaceae</taxon>
        <taxon>Escallonia</taxon>
    </lineage>
</organism>
<dbReference type="PANTHER" id="PTHR43390">
    <property type="entry name" value="SIGNAL PEPTIDASE I"/>
    <property type="match status" value="1"/>
</dbReference>
<dbReference type="AlphaFoldDB" id="A0AA88X4W4"/>
<dbReference type="InterPro" id="IPR019758">
    <property type="entry name" value="Pept_S26A_signal_pept_1_CS"/>
</dbReference>
<reference evidence="13" key="1">
    <citation type="submission" date="2022-12" db="EMBL/GenBank/DDBJ databases">
        <title>Draft genome assemblies for two species of Escallonia (Escalloniales).</title>
        <authorList>
            <person name="Chanderbali A."/>
            <person name="Dervinis C."/>
            <person name="Anghel I."/>
            <person name="Soltis D."/>
            <person name="Soltis P."/>
            <person name="Zapata F."/>
        </authorList>
    </citation>
    <scope>NUCLEOTIDE SEQUENCE</scope>
    <source>
        <strain evidence="13">UCBG64.0493</strain>
        <tissue evidence="13">Leaf</tissue>
    </source>
</reference>
<dbReference type="SUPFAM" id="SSF51306">
    <property type="entry name" value="LexA/Signal peptidase"/>
    <property type="match status" value="1"/>
</dbReference>
<evidence type="ECO:0000256" key="3">
    <source>
        <dbReference type="ARBA" id="ARBA00004370"/>
    </source>
</evidence>
<feature type="domain" description="Peptidase S26" evidence="12">
    <location>
        <begin position="195"/>
        <end position="352"/>
    </location>
</feature>
<gene>
    <name evidence="13" type="ORF">RJ639_027618</name>
</gene>
<evidence type="ECO:0000256" key="8">
    <source>
        <dbReference type="ARBA" id="ARBA00022801"/>
    </source>
</evidence>
<dbReference type="InterPro" id="IPR019533">
    <property type="entry name" value="Peptidase_S26"/>
</dbReference>
<feature type="active site" evidence="11">
    <location>
        <position position="272"/>
    </location>
</feature>
<evidence type="ECO:0000256" key="6">
    <source>
        <dbReference type="ARBA" id="ARBA00022528"/>
    </source>
</evidence>
<dbReference type="GO" id="GO:0009535">
    <property type="term" value="C:chloroplast thylakoid membrane"/>
    <property type="evidence" value="ECO:0007669"/>
    <property type="project" value="TreeGrafter"/>
</dbReference>
<dbReference type="CDD" id="cd06530">
    <property type="entry name" value="S26_SPase_I"/>
    <property type="match status" value="1"/>
</dbReference>
<comment type="similarity">
    <text evidence="4">Belongs to the peptidase S26 family.</text>
</comment>
<dbReference type="PROSITE" id="PS00761">
    <property type="entry name" value="SPASE_I_3"/>
    <property type="match status" value="1"/>
</dbReference>
<proteinExistence type="inferred from homology"/>
<evidence type="ECO:0000313" key="13">
    <source>
        <dbReference type="EMBL" id="KAK3039369.1"/>
    </source>
</evidence>
<dbReference type="GO" id="GO:0004252">
    <property type="term" value="F:serine-type endopeptidase activity"/>
    <property type="evidence" value="ECO:0007669"/>
    <property type="project" value="InterPro"/>
</dbReference>